<dbReference type="PANTHER" id="PTHR42695">
    <property type="entry name" value="GLUTAMINE AMIDOTRANSFERASE YLR126C-RELATED"/>
    <property type="match status" value="1"/>
</dbReference>
<dbReference type="Proteomes" id="UP000198893">
    <property type="component" value="Unassembled WGS sequence"/>
</dbReference>
<keyword evidence="2" id="KW-0315">Glutamine amidotransferase</keyword>
<dbReference type="PRINTS" id="PR00099">
    <property type="entry name" value="CPSGATASE"/>
</dbReference>
<dbReference type="SUPFAM" id="SSF52317">
    <property type="entry name" value="Class I glutamine amidotransferase-like"/>
    <property type="match status" value="1"/>
</dbReference>
<dbReference type="InterPro" id="IPR017926">
    <property type="entry name" value="GATASE"/>
</dbReference>
<dbReference type="CDD" id="cd01741">
    <property type="entry name" value="GATase1_1"/>
    <property type="match status" value="1"/>
</dbReference>
<dbReference type="PANTHER" id="PTHR42695:SF5">
    <property type="entry name" value="GLUTAMINE AMIDOTRANSFERASE YLR126C-RELATED"/>
    <property type="match status" value="1"/>
</dbReference>
<organism evidence="2 3">
    <name type="scientific">Salinihabitans flavidus</name>
    <dbReference type="NCBI Taxonomy" id="569882"/>
    <lineage>
        <taxon>Bacteria</taxon>
        <taxon>Pseudomonadati</taxon>
        <taxon>Pseudomonadota</taxon>
        <taxon>Alphaproteobacteria</taxon>
        <taxon>Rhodobacterales</taxon>
        <taxon>Roseobacteraceae</taxon>
        <taxon>Salinihabitans</taxon>
    </lineage>
</organism>
<feature type="domain" description="Glutamine amidotransferase" evidence="1">
    <location>
        <begin position="37"/>
        <end position="186"/>
    </location>
</feature>
<dbReference type="STRING" id="569882.SAMN04490248_11314"/>
<dbReference type="PROSITE" id="PS51273">
    <property type="entry name" value="GATASE_TYPE_1"/>
    <property type="match status" value="1"/>
</dbReference>
<gene>
    <name evidence="2" type="ORF">SAMN04490248_11314</name>
</gene>
<keyword evidence="2" id="KW-0808">Transferase</keyword>
<evidence type="ECO:0000313" key="3">
    <source>
        <dbReference type="Proteomes" id="UP000198893"/>
    </source>
</evidence>
<dbReference type="AlphaFoldDB" id="A0A1H8ST55"/>
<evidence type="ECO:0000313" key="2">
    <source>
        <dbReference type="EMBL" id="SEO81353.1"/>
    </source>
</evidence>
<dbReference type="InterPro" id="IPR029062">
    <property type="entry name" value="Class_I_gatase-like"/>
</dbReference>
<dbReference type="Gene3D" id="3.40.50.880">
    <property type="match status" value="1"/>
</dbReference>
<dbReference type="OrthoDB" id="7365442at2"/>
<proteinExistence type="predicted"/>
<sequence>MKLAILVTNTDDSEFARTHADDGEKFTALVQERRPDWQTEVFWVRDGDFPEDFSTFDGAMITGSPASVRGDEAWIGRLLDMIRQMDAARFPVFGACFGHQAVAMALGGEVGDNPGGWVHGYVEVTRAAPLPWAEVPERMGLYASHSEQVLRAPERAQIVARGPGCGVGGFVIGDHIFTTQYHPEMSDAFIADLVEHTAGYVGPEVTARARESLKNRADREVIAEIIARFFEWSVARREA</sequence>
<accession>A0A1H8ST55</accession>
<name>A0A1H8ST55_9RHOB</name>
<protein>
    <submittedName>
        <fullName evidence="2">GMP synthase-Glutamine amidotransferase</fullName>
    </submittedName>
</protein>
<dbReference type="GO" id="GO:0005829">
    <property type="term" value="C:cytosol"/>
    <property type="evidence" value="ECO:0007669"/>
    <property type="project" value="TreeGrafter"/>
</dbReference>
<reference evidence="2 3" key="1">
    <citation type="submission" date="2016-10" db="EMBL/GenBank/DDBJ databases">
        <authorList>
            <person name="de Groot N.N."/>
        </authorList>
    </citation>
    <scope>NUCLEOTIDE SEQUENCE [LARGE SCALE GENOMIC DNA]</scope>
    <source>
        <strain evidence="2 3">DSM 27842</strain>
    </source>
</reference>
<dbReference type="RefSeq" id="WP_093118548.1">
    <property type="nucleotide sequence ID" value="NZ_FODS01000013.1"/>
</dbReference>
<dbReference type="Pfam" id="PF00117">
    <property type="entry name" value="GATase"/>
    <property type="match status" value="1"/>
</dbReference>
<dbReference type="InterPro" id="IPR044992">
    <property type="entry name" value="ChyE-like"/>
</dbReference>
<keyword evidence="3" id="KW-1185">Reference proteome</keyword>
<dbReference type="GO" id="GO:0016740">
    <property type="term" value="F:transferase activity"/>
    <property type="evidence" value="ECO:0007669"/>
    <property type="project" value="UniProtKB-KW"/>
</dbReference>
<dbReference type="EMBL" id="FODS01000013">
    <property type="protein sequence ID" value="SEO81353.1"/>
    <property type="molecule type" value="Genomic_DNA"/>
</dbReference>
<evidence type="ECO:0000259" key="1">
    <source>
        <dbReference type="Pfam" id="PF00117"/>
    </source>
</evidence>